<name>I8U1E8_9FIRM</name>
<dbReference type="InterPro" id="IPR000064">
    <property type="entry name" value="NLP_P60_dom"/>
</dbReference>
<dbReference type="SUPFAM" id="SSF47090">
    <property type="entry name" value="PGBD-like"/>
    <property type="match status" value="1"/>
</dbReference>
<dbReference type="InterPro" id="IPR038765">
    <property type="entry name" value="Papain-like_cys_pep_sf"/>
</dbReference>
<evidence type="ECO:0000256" key="3">
    <source>
        <dbReference type="ARBA" id="ARBA00022801"/>
    </source>
</evidence>
<dbReference type="InterPro" id="IPR002477">
    <property type="entry name" value="Peptidoglycan-bd-like"/>
</dbReference>
<keyword evidence="4" id="KW-0788">Thiol protease</keyword>
<dbReference type="PANTHER" id="PTHR47053">
    <property type="entry name" value="MUREIN DD-ENDOPEPTIDASE MEPH-RELATED"/>
    <property type="match status" value="1"/>
</dbReference>
<dbReference type="SUPFAM" id="SSF54001">
    <property type="entry name" value="Cysteine proteinases"/>
    <property type="match status" value="1"/>
</dbReference>
<proteinExistence type="inferred from homology"/>
<dbReference type="OrthoDB" id="9808890at2"/>
<dbReference type="PROSITE" id="PS51935">
    <property type="entry name" value="NLPC_P60"/>
    <property type="match status" value="1"/>
</dbReference>
<dbReference type="AlphaFoldDB" id="I8U1E8"/>
<dbReference type="GO" id="GO:0008234">
    <property type="term" value="F:cysteine-type peptidase activity"/>
    <property type="evidence" value="ECO:0007669"/>
    <property type="project" value="UniProtKB-KW"/>
</dbReference>
<dbReference type="Proteomes" id="UP000005361">
    <property type="component" value="Chromosome"/>
</dbReference>
<comment type="similarity">
    <text evidence="1">Belongs to the peptidase C40 family.</text>
</comment>
<dbReference type="PANTHER" id="PTHR47053:SF1">
    <property type="entry name" value="MUREIN DD-ENDOPEPTIDASE MEPH-RELATED"/>
    <property type="match status" value="1"/>
</dbReference>
<accession>I8U1E8</accession>
<dbReference type="HOGENOM" id="CLU_016043_1_6_9"/>
<dbReference type="InterPro" id="IPR036366">
    <property type="entry name" value="PGBDSf"/>
</dbReference>
<gene>
    <name evidence="6" type="ORF">JBW_02102</name>
</gene>
<feature type="domain" description="NlpC/P60" evidence="5">
    <location>
        <begin position="109"/>
        <end position="231"/>
    </location>
</feature>
<dbReference type="GO" id="GO:0006508">
    <property type="term" value="P:proteolysis"/>
    <property type="evidence" value="ECO:0007669"/>
    <property type="project" value="UniProtKB-KW"/>
</dbReference>
<evidence type="ECO:0000259" key="5">
    <source>
        <dbReference type="PROSITE" id="PS51935"/>
    </source>
</evidence>
<keyword evidence="3" id="KW-0378">Hydrolase</keyword>
<evidence type="ECO:0000256" key="4">
    <source>
        <dbReference type="ARBA" id="ARBA00022807"/>
    </source>
</evidence>
<dbReference type="Gene3D" id="1.10.101.10">
    <property type="entry name" value="PGBD-like superfamily/PGBD"/>
    <property type="match status" value="1"/>
</dbReference>
<sequence length="231" mass="25501" precursor="true">MIKISKNIISLVVCCAMFFIIYGSAEAQSLKLQLGMSGEAVYLLQSKLQELGFYSGELDEKFGSGTLNAVIRFQEACDLEADGIVGAQTLAALHQYKTGNISSRGQMTRRPEKNIGSFAQKFINIPYQWGGSSPSGFDCSGFICYIFNQYGIFMPRMADEQFKVGLAIRVSELKAGDLVFFSTYEPGPSHVGIYIGNDQFIHASSAAERVIITALSKPYYQARYLGARRML</sequence>
<reference evidence="6 7" key="1">
    <citation type="journal article" date="2015" name="Genome Announc.">
        <title>Complete Genome Sequence of Pelosinus fermentans JBW45, a Member of a Remarkably Competitive Group of Negativicutes in the Firmicutes Phylum.</title>
        <authorList>
            <person name="De Leon K.B."/>
            <person name="Utturkar S.M."/>
            <person name="Camilleri L.B."/>
            <person name="Elias D.A."/>
            <person name="Arkin A.P."/>
            <person name="Fields M.W."/>
            <person name="Brown S.D."/>
            <person name="Wall J.D."/>
        </authorList>
    </citation>
    <scope>NUCLEOTIDE SEQUENCE [LARGE SCALE GENOMIC DNA]</scope>
    <source>
        <strain evidence="6 7">JBW45</strain>
    </source>
</reference>
<dbReference type="KEGG" id="pft:JBW_02102"/>
<dbReference type="EMBL" id="CP010978">
    <property type="protein sequence ID" value="AJQ27452.1"/>
    <property type="molecule type" value="Genomic_DNA"/>
</dbReference>
<dbReference type="Pfam" id="PF00877">
    <property type="entry name" value="NLPC_P60"/>
    <property type="match status" value="1"/>
</dbReference>
<reference evidence="7" key="2">
    <citation type="submission" date="2015-02" db="EMBL/GenBank/DDBJ databases">
        <title>Complete Genome Sequence of Pelosinus fermentans JBW45.</title>
        <authorList>
            <person name="De Leon K.B."/>
            <person name="Utturkar S.M."/>
            <person name="Camilleri L.B."/>
            <person name="Arkin A.P."/>
            <person name="Fields M.W."/>
            <person name="Brown S.D."/>
            <person name="Wall J.D."/>
        </authorList>
    </citation>
    <scope>NUCLEOTIDE SEQUENCE [LARGE SCALE GENOMIC DNA]</scope>
    <source>
        <strain evidence="7">JBW45</strain>
    </source>
</reference>
<protein>
    <submittedName>
        <fullName evidence="6">NLP/P60 protein</fullName>
    </submittedName>
</protein>
<dbReference type="Pfam" id="PF01471">
    <property type="entry name" value="PG_binding_1"/>
    <property type="match status" value="1"/>
</dbReference>
<dbReference type="InterPro" id="IPR036365">
    <property type="entry name" value="PGBD-like_sf"/>
</dbReference>
<evidence type="ECO:0000256" key="1">
    <source>
        <dbReference type="ARBA" id="ARBA00007074"/>
    </source>
</evidence>
<evidence type="ECO:0000313" key="7">
    <source>
        <dbReference type="Proteomes" id="UP000005361"/>
    </source>
</evidence>
<dbReference type="Gene3D" id="3.90.1720.10">
    <property type="entry name" value="endopeptidase domain like (from Nostoc punctiforme)"/>
    <property type="match status" value="1"/>
</dbReference>
<evidence type="ECO:0000313" key="6">
    <source>
        <dbReference type="EMBL" id="AJQ27452.1"/>
    </source>
</evidence>
<evidence type="ECO:0000256" key="2">
    <source>
        <dbReference type="ARBA" id="ARBA00022670"/>
    </source>
</evidence>
<dbReference type="RefSeq" id="WP_007952990.1">
    <property type="nucleotide sequence ID" value="NZ_CP010978.1"/>
</dbReference>
<keyword evidence="2" id="KW-0645">Protease</keyword>
<organism evidence="6 7">
    <name type="scientific">Pelosinus fermentans JBW45</name>
    <dbReference type="NCBI Taxonomy" id="1192197"/>
    <lineage>
        <taxon>Bacteria</taxon>
        <taxon>Bacillati</taxon>
        <taxon>Bacillota</taxon>
        <taxon>Negativicutes</taxon>
        <taxon>Selenomonadales</taxon>
        <taxon>Sporomusaceae</taxon>
        <taxon>Pelosinus</taxon>
    </lineage>
</organism>
<dbReference type="STRING" id="1192197.JBW_02102"/>
<dbReference type="InterPro" id="IPR051202">
    <property type="entry name" value="Peptidase_C40"/>
</dbReference>